<feature type="region of interest" description="Disordered" evidence="3">
    <location>
        <begin position="464"/>
        <end position="484"/>
    </location>
</feature>
<dbReference type="AlphaFoldDB" id="A0A8J2HZV5"/>
<reference evidence="8" key="1">
    <citation type="submission" date="2021-05" db="EMBL/GenBank/DDBJ databases">
        <authorList>
            <person name="Stam R."/>
        </authorList>
    </citation>
    <scope>NUCLEOTIDE SEQUENCE</scope>
    <source>
        <strain evidence="8">CS162</strain>
    </source>
</reference>
<evidence type="ECO:0000256" key="3">
    <source>
        <dbReference type="SAM" id="MobiDB-lite"/>
    </source>
</evidence>
<dbReference type="InterPro" id="IPR019050">
    <property type="entry name" value="FDF_dom"/>
</dbReference>
<dbReference type="Pfam" id="PF09532">
    <property type="entry name" value="FDF"/>
    <property type="match status" value="1"/>
</dbReference>
<dbReference type="InterPro" id="IPR010920">
    <property type="entry name" value="LSM_dom_sf"/>
</dbReference>
<proteinExistence type="predicted"/>
<dbReference type="InterPro" id="IPR047575">
    <property type="entry name" value="Sm"/>
</dbReference>
<organism evidence="8 9">
    <name type="scientific">Alternaria atra</name>
    <dbReference type="NCBI Taxonomy" id="119953"/>
    <lineage>
        <taxon>Eukaryota</taxon>
        <taxon>Fungi</taxon>
        <taxon>Dikarya</taxon>
        <taxon>Ascomycota</taxon>
        <taxon>Pezizomycotina</taxon>
        <taxon>Dothideomycetes</taxon>
        <taxon>Pleosporomycetidae</taxon>
        <taxon>Pleosporales</taxon>
        <taxon>Pleosporineae</taxon>
        <taxon>Pleosporaceae</taxon>
        <taxon>Alternaria</taxon>
        <taxon>Alternaria sect. Ulocladioides</taxon>
    </lineage>
</organism>
<feature type="short sequence motif" description="FFD box" evidence="1">
    <location>
        <begin position="493"/>
        <end position="508"/>
    </location>
</feature>
<feature type="compositionally biased region" description="Low complexity" evidence="3">
    <location>
        <begin position="369"/>
        <end position="384"/>
    </location>
</feature>
<dbReference type="InterPro" id="IPR025768">
    <property type="entry name" value="TFG_box"/>
</dbReference>
<feature type="domain" description="DFDF" evidence="4">
    <location>
        <begin position="431"/>
        <end position="467"/>
    </location>
</feature>
<feature type="compositionally biased region" description="Gly residues" evidence="3">
    <location>
        <begin position="556"/>
        <end position="574"/>
    </location>
</feature>
<dbReference type="PROSITE" id="PS51536">
    <property type="entry name" value="TFG"/>
    <property type="match status" value="1"/>
</dbReference>
<dbReference type="Pfam" id="PF12701">
    <property type="entry name" value="LSM14"/>
    <property type="match status" value="1"/>
</dbReference>
<dbReference type="InterPro" id="IPR025609">
    <property type="entry name" value="Lsm14-like_N"/>
</dbReference>
<dbReference type="RefSeq" id="XP_043166400.1">
    <property type="nucleotide sequence ID" value="XM_043310465.1"/>
</dbReference>
<evidence type="ECO:0000256" key="2">
    <source>
        <dbReference type="PROSITE-ProRule" id="PRU00869"/>
    </source>
</evidence>
<dbReference type="PROSITE" id="PS52002">
    <property type="entry name" value="SM"/>
    <property type="match status" value="1"/>
</dbReference>
<feature type="compositionally biased region" description="Low complexity" evidence="3">
    <location>
        <begin position="334"/>
        <end position="351"/>
    </location>
</feature>
<feature type="compositionally biased region" description="Basic and acidic residues" evidence="3">
    <location>
        <begin position="70"/>
        <end position="83"/>
    </location>
</feature>
<evidence type="ECO:0000259" key="4">
    <source>
        <dbReference type="PROSITE" id="PS51512"/>
    </source>
</evidence>
<dbReference type="InterPro" id="IPR025761">
    <property type="entry name" value="FFD_box"/>
</dbReference>
<feature type="compositionally biased region" description="Polar residues" evidence="3">
    <location>
        <begin position="323"/>
        <end position="332"/>
    </location>
</feature>
<feature type="compositionally biased region" description="Gly residues" evidence="3">
    <location>
        <begin position="136"/>
        <end position="156"/>
    </location>
</feature>
<evidence type="ECO:0000256" key="1">
    <source>
        <dbReference type="PROSITE-ProRule" id="PRU00846"/>
    </source>
</evidence>
<dbReference type="GO" id="GO:0033962">
    <property type="term" value="P:P-body assembly"/>
    <property type="evidence" value="ECO:0007669"/>
    <property type="project" value="TreeGrafter"/>
</dbReference>
<dbReference type="GO" id="GO:0000932">
    <property type="term" value="C:P-body"/>
    <property type="evidence" value="ECO:0007669"/>
    <property type="project" value="TreeGrafter"/>
</dbReference>
<dbReference type="SUPFAM" id="SSF50182">
    <property type="entry name" value="Sm-like ribonucleoproteins"/>
    <property type="match status" value="1"/>
</dbReference>
<dbReference type="GO" id="GO:0003729">
    <property type="term" value="F:mRNA binding"/>
    <property type="evidence" value="ECO:0007669"/>
    <property type="project" value="TreeGrafter"/>
</dbReference>
<dbReference type="Gene3D" id="2.30.30.100">
    <property type="match status" value="1"/>
</dbReference>
<gene>
    <name evidence="8" type="ORF">ALTATR162_LOCUS2859</name>
</gene>
<feature type="domain" description="Sm" evidence="7">
    <location>
        <begin position="1"/>
        <end position="79"/>
    </location>
</feature>
<dbReference type="GO" id="GO:0034063">
    <property type="term" value="P:stress granule assembly"/>
    <property type="evidence" value="ECO:0007669"/>
    <property type="project" value="TreeGrafter"/>
</dbReference>
<sequence>MSEFIGSRISLISKSDIRYVGTLVEINSEASTVSLDNVRSFGTEGRKGGKDEYPPSDVVYEQIVFRGSDVKDLRIEEPVKEKAQPAMPQDPAIIGVQQSQSRQEGSPQDITGRQQPPPNFPQPGQFPPGGYPPFGGPGGPGGAYGNRFGPPGGFPGGPGPFPGPGGPPGAFGMPPPPFGGPPGWFPPGQGFHQPPGPFSPNMPIGPPGLNQNQPPQGPRGPSGPQAGKDEKPGQVQQPKVAEADGSTAKPQPKNGAKASGSTPTPATAGKQAPPPPVDSKPDVSAALAPPHPQTTQPPSKGGPKGGRIVPAVPIPSPRATKTAPHTQQSAAASTVPTQMPTAAQQQNATQLATAAVAEAMAKLNLQNKGQAQGQAQGQPQGQAPVTDPMNNLAQQVQGMRDQQSRQHQPRQRGTGEFRGRGGRGGRGGVHPQHPKMEVPTTDFDFESSNAKFNKQDLIKEAIASGSPMGDAPAAPAVEAASTEKEEVVIPGGSMYDKSSFFDNISSELKDREEAAMRGQEFRSQERQKNMETFGQGSVDGYRGGRGGRGRGRGRGRGFGGYRGRGAPRGRGGAEFGAQPAA</sequence>
<feature type="compositionally biased region" description="Polar residues" evidence="3">
    <location>
        <begin position="96"/>
        <end position="111"/>
    </location>
</feature>
<dbReference type="PROSITE" id="PS51513">
    <property type="entry name" value="FFD"/>
    <property type="match status" value="1"/>
</dbReference>
<feature type="region of interest" description="Disordered" evidence="3">
    <location>
        <begin position="513"/>
        <end position="581"/>
    </location>
</feature>
<protein>
    <submittedName>
        <fullName evidence="8">Uncharacterized protein</fullName>
    </submittedName>
</protein>
<dbReference type="Proteomes" id="UP000676310">
    <property type="component" value="Unassembled WGS sequence"/>
</dbReference>
<dbReference type="SMART" id="SM01199">
    <property type="entry name" value="FDF"/>
    <property type="match status" value="1"/>
</dbReference>
<evidence type="ECO:0000259" key="6">
    <source>
        <dbReference type="PROSITE" id="PS51536"/>
    </source>
</evidence>
<feature type="compositionally biased region" description="Pro residues" evidence="3">
    <location>
        <begin position="115"/>
        <end position="135"/>
    </location>
</feature>
<dbReference type="SMART" id="SM01271">
    <property type="entry name" value="LSM14"/>
    <property type="match status" value="1"/>
</dbReference>
<evidence type="ECO:0000259" key="5">
    <source>
        <dbReference type="PROSITE" id="PS51513"/>
    </source>
</evidence>
<dbReference type="InterPro" id="IPR025762">
    <property type="entry name" value="DFDF"/>
</dbReference>
<keyword evidence="9" id="KW-1185">Reference proteome</keyword>
<feature type="domain" description="TFG box profile" evidence="6">
    <location>
        <begin position="517"/>
        <end position="537"/>
    </location>
</feature>
<feature type="domain" description="FFD box profile" evidence="5">
    <location>
        <begin position="493"/>
        <end position="508"/>
    </location>
</feature>
<name>A0A8J2HZV5_9PLEO</name>
<dbReference type="PROSITE" id="PS51512">
    <property type="entry name" value="DFDF"/>
    <property type="match status" value="1"/>
</dbReference>
<dbReference type="CDD" id="cd01736">
    <property type="entry name" value="LSm14_N"/>
    <property type="match status" value="1"/>
</dbReference>
<evidence type="ECO:0000313" key="8">
    <source>
        <dbReference type="EMBL" id="CAG5152656.1"/>
    </source>
</evidence>
<evidence type="ECO:0000259" key="7">
    <source>
        <dbReference type="PROSITE" id="PS52002"/>
    </source>
</evidence>
<accession>A0A8J2HZV5</accession>
<feature type="compositionally biased region" description="Low complexity" evidence="3">
    <location>
        <begin position="471"/>
        <end position="480"/>
    </location>
</feature>
<dbReference type="OrthoDB" id="21539at2759"/>
<dbReference type="EMBL" id="CAJRGZ010000016">
    <property type="protein sequence ID" value="CAG5152656.1"/>
    <property type="molecule type" value="Genomic_DNA"/>
</dbReference>
<feature type="region of interest" description="Disordered" evidence="3">
    <location>
        <begin position="70"/>
        <end position="351"/>
    </location>
</feature>
<feature type="region of interest" description="Disordered" evidence="3">
    <location>
        <begin position="367"/>
        <end position="447"/>
    </location>
</feature>
<evidence type="ECO:0000313" key="9">
    <source>
        <dbReference type="Proteomes" id="UP000676310"/>
    </source>
</evidence>
<dbReference type="PANTHER" id="PTHR13586">
    <property type="entry name" value="SCD6 PROTEIN-RELATED"/>
    <property type="match status" value="1"/>
</dbReference>
<feature type="compositionally biased region" description="Polar residues" evidence="3">
    <location>
        <begin position="388"/>
        <end position="401"/>
    </location>
</feature>
<dbReference type="PANTHER" id="PTHR13586:SF0">
    <property type="entry name" value="TRAILER HITCH, ISOFORM H"/>
    <property type="match status" value="1"/>
</dbReference>
<feature type="compositionally biased region" description="Pro residues" evidence="3">
    <location>
        <begin position="157"/>
        <end position="185"/>
    </location>
</feature>
<feature type="compositionally biased region" description="Pro residues" evidence="3">
    <location>
        <begin position="194"/>
        <end position="206"/>
    </location>
</feature>
<dbReference type="GeneID" id="67014350"/>
<comment type="caution">
    <text evidence="8">The sequence shown here is derived from an EMBL/GenBank/DDBJ whole genome shotgun (WGS) entry which is preliminary data.</text>
</comment>
<feature type="compositionally biased region" description="Basic and acidic residues" evidence="3">
    <location>
        <begin position="513"/>
        <end position="529"/>
    </location>
</feature>
<feature type="short sequence motif" description="TFG box" evidence="2">
    <location>
        <begin position="517"/>
        <end position="537"/>
    </location>
</feature>
<feature type="compositionally biased region" description="Basic residues" evidence="3">
    <location>
        <begin position="545"/>
        <end position="555"/>
    </location>
</feature>